<dbReference type="EMBL" id="JABSTR010000001">
    <property type="protein sequence ID" value="KAH9360938.1"/>
    <property type="molecule type" value="Genomic_DNA"/>
</dbReference>
<reference evidence="2 3" key="1">
    <citation type="journal article" date="2020" name="Cell">
        <title>Large-Scale Comparative Analyses of Tick Genomes Elucidate Their Genetic Diversity and Vector Capacities.</title>
        <authorList>
            <consortium name="Tick Genome and Microbiome Consortium (TIGMIC)"/>
            <person name="Jia N."/>
            <person name="Wang J."/>
            <person name="Shi W."/>
            <person name="Du L."/>
            <person name="Sun Y."/>
            <person name="Zhan W."/>
            <person name="Jiang J.F."/>
            <person name="Wang Q."/>
            <person name="Zhang B."/>
            <person name="Ji P."/>
            <person name="Bell-Sakyi L."/>
            <person name="Cui X.M."/>
            <person name="Yuan T.T."/>
            <person name="Jiang B.G."/>
            <person name="Yang W.F."/>
            <person name="Lam T.T."/>
            <person name="Chang Q.C."/>
            <person name="Ding S.J."/>
            <person name="Wang X.J."/>
            <person name="Zhu J.G."/>
            <person name="Ruan X.D."/>
            <person name="Zhao L."/>
            <person name="Wei J.T."/>
            <person name="Ye R.Z."/>
            <person name="Que T.C."/>
            <person name="Du C.H."/>
            <person name="Zhou Y.H."/>
            <person name="Cheng J.X."/>
            <person name="Dai P.F."/>
            <person name="Guo W.B."/>
            <person name="Han X.H."/>
            <person name="Huang E.J."/>
            <person name="Li L.F."/>
            <person name="Wei W."/>
            <person name="Gao Y.C."/>
            <person name="Liu J.Z."/>
            <person name="Shao H.Z."/>
            <person name="Wang X."/>
            <person name="Wang C.C."/>
            <person name="Yang T.C."/>
            <person name="Huo Q.B."/>
            <person name="Li W."/>
            <person name="Chen H.Y."/>
            <person name="Chen S.E."/>
            <person name="Zhou L.G."/>
            <person name="Ni X.B."/>
            <person name="Tian J.H."/>
            <person name="Sheng Y."/>
            <person name="Liu T."/>
            <person name="Pan Y.S."/>
            <person name="Xia L.Y."/>
            <person name="Li J."/>
            <person name="Zhao F."/>
            <person name="Cao W.C."/>
        </authorList>
    </citation>
    <scope>NUCLEOTIDE SEQUENCE [LARGE SCALE GENOMIC DNA]</scope>
    <source>
        <strain evidence="2">HaeL-2018</strain>
    </source>
</reference>
<gene>
    <name evidence="2" type="ORF">HPB48_007019</name>
</gene>
<dbReference type="Proteomes" id="UP000821853">
    <property type="component" value="Chromosome 1"/>
</dbReference>
<evidence type="ECO:0000313" key="2">
    <source>
        <dbReference type="EMBL" id="KAH9360938.1"/>
    </source>
</evidence>
<evidence type="ECO:0000256" key="1">
    <source>
        <dbReference type="SAM" id="MobiDB-lite"/>
    </source>
</evidence>
<sequence length="194" mass="20953">MLEWLVTKIDTSVAGPPGSRSLDLKIDLLKVIRFLYMTWYEVKQATINCFKKGSACQDNSGSQAHDDELAEMTDVSNLWDYATSDENVSGATLADFLTTDNTAAFCEEATDEAIDETLVCWVESSNGCEEGDSSESSSDEDSGTPSVTTQSVSYQLHPLDRTAASVCATAGADAYRNRQTAFAAEANGNSGFFF</sequence>
<organism evidence="2 3">
    <name type="scientific">Haemaphysalis longicornis</name>
    <name type="common">Bush tick</name>
    <dbReference type="NCBI Taxonomy" id="44386"/>
    <lineage>
        <taxon>Eukaryota</taxon>
        <taxon>Metazoa</taxon>
        <taxon>Ecdysozoa</taxon>
        <taxon>Arthropoda</taxon>
        <taxon>Chelicerata</taxon>
        <taxon>Arachnida</taxon>
        <taxon>Acari</taxon>
        <taxon>Parasitiformes</taxon>
        <taxon>Ixodida</taxon>
        <taxon>Ixodoidea</taxon>
        <taxon>Ixodidae</taxon>
        <taxon>Haemaphysalinae</taxon>
        <taxon>Haemaphysalis</taxon>
    </lineage>
</organism>
<proteinExistence type="predicted"/>
<accession>A0A9J6FDA8</accession>
<feature type="compositionally biased region" description="Polar residues" evidence="1">
    <location>
        <begin position="144"/>
        <end position="154"/>
    </location>
</feature>
<feature type="region of interest" description="Disordered" evidence="1">
    <location>
        <begin position="129"/>
        <end position="154"/>
    </location>
</feature>
<feature type="compositionally biased region" description="Acidic residues" evidence="1">
    <location>
        <begin position="129"/>
        <end position="142"/>
    </location>
</feature>
<dbReference type="AlphaFoldDB" id="A0A9J6FDA8"/>
<evidence type="ECO:0000313" key="3">
    <source>
        <dbReference type="Proteomes" id="UP000821853"/>
    </source>
</evidence>
<protein>
    <submittedName>
        <fullName evidence="2">Uncharacterized protein</fullName>
    </submittedName>
</protein>
<comment type="caution">
    <text evidence="2">The sequence shown here is derived from an EMBL/GenBank/DDBJ whole genome shotgun (WGS) entry which is preliminary data.</text>
</comment>
<keyword evidence="3" id="KW-1185">Reference proteome</keyword>
<name>A0A9J6FDA8_HAELO</name>
<dbReference type="VEuPathDB" id="VectorBase:HLOH_047265"/>